<dbReference type="Proteomes" id="UP000318661">
    <property type="component" value="Unassembled WGS sequence"/>
</dbReference>
<dbReference type="Pfam" id="PF02911">
    <property type="entry name" value="Formyl_trans_C"/>
    <property type="match status" value="1"/>
</dbReference>
<feature type="domain" description="Formyl transferase N-terminal" evidence="9">
    <location>
        <begin position="23"/>
        <end position="179"/>
    </location>
</feature>
<evidence type="ECO:0000256" key="6">
    <source>
        <dbReference type="ARBA" id="ARBA00022917"/>
    </source>
</evidence>
<dbReference type="CDD" id="cd08704">
    <property type="entry name" value="Met_tRNA_FMT_C"/>
    <property type="match status" value="1"/>
</dbReference>
<dbReference type="Gene3D" id="3.40.50.170">
    <property type="entry name" value="Formyl transferase, N-terminal domain"/>
    <property type="match status" value="1"/>
</dbReference>
<keyword evidence="6 8" id="KW-0648">Protein biosynthesis</keyword>
<gene>
    <name evidence="8" type="primary">fmt</name>
    <name evidence="11" type="ORF">E6G99_10005</name>
</gene>
<dbReference type="NCBIfam" id="TIGR00460">
    <property type="entry name" value="fmt"/>
    <property type="match status" value="1"/>
</dbReference>
<keyword evidence="5 8" id="KW-0808">Transferase</keyword>
<evidence type="ECO:0000259" key="10">
    <source>
        <dbReference type="Pfam" id="PF02911"/>
    </source>
</evidence>
<accession>A0A537LAN1</accession>
<organism evidence="11 12">
    <name type="scientific">Candidatus Segetimicrobium genomatis</name>
    <dbReference type="NCBI Taxonomy" id="2569760"/>
    <lineage>
        <taxon>Bacteria</taxon>
        <taxon>Bacillati</taxon>
        <taxon>Candidatus Sysuimicrobiota</taxon>
        <taxon>Candidatus Sysuimicrobiia</taxon>
        <taxon>Candidatus Sysuimicrobiales</taxon>
        <taxon>Candidatus Segetimicrobiaceae</taxon>
        <taxon>Candidatus Segetimicrobium</taxon>
    </lineage>
</organism>
<reference evidence="11 12" key="1">
    <citation type="journal article" date="2019" name="Nat. Microbiol.">
        <title>Mediterranean grassland soil C-N compound turnover is dependent on rainfall and depth, and is mediated by genomically divergent microorganisms.</title>
        <authorList>
            <person name="Diamond S."/>
            <person name="Andeer P.F."/>
            <person name="Li Z."/>
            <person name="Crits-Christoph A."/>
            <person name="Burstein D."/>
            <person name="Anantharaman K."/>
            <person name="Lane K.R."/>
            <person name="Thomas B.C."/>
            <person name="Pan C."/>
            <person name="Northen T.R."/>
            <person name="Banfield J.F."/>
        </authorList>
    </citation>
    <scope>NUCLEOTIDE SEQUENCE [LARGE SCALE GENOMIC DNA]</scope>
    <source>
        <strain evidence="11">NP_2</strain>
    </source>
</reference>
<evidence type="ECO:0000256" key="1">
    <source>
        <dbReference type="ARBA" id="ARBA00002606"/>
    </source>
</evidence>
<evidence type="ECO:0000256" key="7">
    <source>
        <dbReference type="ARBA" id="ARBA00048558"/>
    </source>
</evidence>
<evidence type="ECO:0000256" key="3">
    <source>
        <dbReference type="ARBA" id="ARBA00012261"/>
    </source>
</evidence>
<dbReference type="GO" id="GO:0005829">
    <property type="term" value="C:cytosol"/>
    <property type="evidence" value="ECO:0007669"/>
    <property type="project" value="TreeGrafter"/>
</dbReference>
<evidence type="ECO:0000259" key="9">
    <source>
        <dbReference type="Pfam" id="PF00551"/>
    </source>
</evidence>
<dbReference type="InterPro" id="IPR044135">
    <property type="entry name" value="Met-tRNA-FMT_C"/>
</dbReference>
<dbReference type="HAMAP" id="MF_00182">
    <property type="entry name" value="Formyl_trans"/>
    <property type="match status" value="1"/>
</dbReference>
<dbReference type="InterPro" id="IPR005793">
    <property type="entry name" value="Formyl_trans_C"/>
</dbReference>
<evidence type="ECO:0000256" key="8">
    <source>
        <dbReference type="HAMAP-Rule" id="MF_00182"/>
    </source>
</evidence>
<proteinExistence type="inferred from homology"/>
<feature type="domain" description="Formyl transferase C-terminal" evidence="10">
    <location>
        <begin position="202"/>
        <end position="302"/>
    </location>
</feature>
<dbReference type="CDD" id="cd08646">
    <property type="entry name" value="FMT_core_Met-tRNA-FMT_N"/>
    <property type="match status" value="1"/>
</dbReference>
<name>A0A537LAN1_9BACT</name>
<dbReference type="EMBL" id="VBAJ01000255">
    <property type="protein sequence ID" value="TMJ05074.1"/>
    <property type="molecule type" value="Genomic_DNA"/>
</dbReference>
<dbReference type="AlphaFoldDB" id="A0A537LAN1"/>
<evidence type="ECO:0000313" key="11">
    <source>
        <dbReference type="EMBL" id="TMJ05074.1"/>
    </source>
</evidence>
<dbReference type="InterPro" id="IPR005794">
    <property type="entry name" value="Fmt"/>
</dbReference>
<protein>
    <recommendedName>
        <fullName evidence="4 8">Methionyl-tRNA formyltransferase</fullName>
        <ecNumber evidence="3 8">2.1.2.9</ecNumber>
    </recommendedName>
</protein>
<dbReference type="SUPFAM" id="SSF53328">
    <property type="entry name" value="Formyltransferase"/>
    <property type="match status" value="1"/>
</dbReference>
<dbReference type="PANTHER" id="PTHR11138">
    <property type="entry name" value="METHIONYL-TRNA FORMYLTRANSFERASE"/>
    <property type="match status" value="1"/>
</dbReference>
<comment type="similarity">
    <text evidence="2 8">Belongs to the Fmt family.</text>
</comment>
<dbReference type="InterPro" id="IPR037022">
    <property type="entry name" value="Formyl_trans_C_sf"/>
</dbReference>
<dbReference type="EC" id="2.1.2.9" evidence="3 8"/>
<evidence type="ECO:0000256" key="4">
    <source>
        <dbReference type="ARBA" id="ARBA00016014"/>
    </source>
</evidence>
<dbReference type="Pfam" id="PF00551">
    <property type="entry name" value="Formyl_trans_N"/>
    <property type="match status" value="1"/>
</dbReference>
<comment type="caution">
    <text evidence="11">The sequence shown here is derived from an EMBL/GenBank/DDBJ whole genome shotgun (WGS) entry which is preliminary data.</text>
</comment>
<dbReference type="InterPro" id="IPR002376">
    <property type="entry name" value="Formyl_transf_N"/>
</dbReference>
<dbReference type="InterPro" id="IPR041711">
    <property type="entry name" value="Met-tRNA-FMT_N"/>
</dbReference>
<dbReference type="GO" id="GO:0004479">
    <property type="term" value="F:methionyl-tRNA formyltransferase activity"/>
    <property type="evidence" value="ECO:0007669"/>
    <property type="project" value="UniProtKB-UniRule"/>
</dbReference>
<dbReference type="InterPro" id="IPR011034">
    <property type="entry name" value="Formyl_transferase-like_C_sf"/>
</dbReference>
<evidence type="ECO:0000313" key="12">
    <source>
        <dbReference type="Proteomes" id="UP000318661"/>
    </source>
</evidence>
<comment type="catalytic activity">
    <reaction evidence="7 8">
        <text>L-methionyl-tRNA(fMet) + (6R)-10-formyltetrahydrofolate = N-formyl-L-methionyl-tRNA(fMet) + (6S)-5,6,7,8-tetrahydrofolate + H(+)</text>
        <dbReference type="Rhea" id="RHEA:24380"/>
        <dbReference type="Rhea" id="RHEA-COMP:9952"/>
        <dbReference type="Rhea" id="RHEA-COMP:9953"/>
        <dbReference type="ChEBI" id="CHEBI:15378"/>
        <dbReference type="ChEBI" id="CHEBI:57453"/>
        <dbReference type="ChEBI" id="CHEBI:78530"/>
        <dbReference type="ChEBI" id="CHEBI:78844"/>
        <dbReference type="ChEBI" id="CHEBI:195366"/>
        <dbReference type="EC" id="2.1.2.9"/>
    </reaction>
</comment>
<dbReference type="PANTHER" id="PTHR11138:SF5">
    <property type="entry name" value="METHIONYL-TRNA FORMYLTRANSFERASE, MITOCHONDRIAL"/>
    <property type="match status" value="1"/>
</dbReference>
<feature type="binding site" evidence="8">
    <location>
        <begin position="108"/>
        <end position="111"/>
    </location>
    <ligand>
        <name>(6S)-5,6,7,8-tetrahydrofolate</name>
        <dbReference type="ChEBI" id="CHEBI:57453"/>
    </ligand>
</feature>
<comment type="function">
    <text evidence="1 8">Attaches a formyl group to the free amino group of methionyl-tRNA(fMet). The formyl group appears to play a dual role in the initiator identity of N-formylmethionyl-tRNA by promoting its recognition by IF2 and preventing the misappropriation of this tRNA by the elongation apparatus.</text>
</comment>
<sequence length="311" mass="33515">MKAIFLGTPEFAIPSLRAVLDVVEVLAVVTQPDRPRGRGRQVAPPPVAAVARALGFRVLQPTRLNDPAVLDTLRALRPDIIITVAYGKIIPPAILTLPPLGCINVHPSLLPKYRGASPIQSAIVDGQRETGVTIMYQSEALDAGDIILQRRAPIEPHDTAQTMEARLADEGARALVEALRLIAGGTAPRIPQDASAATYVKKLTKENGRLDWTRPARALANVIRAMDPWPSAYTTHRGRLLKIWKGAAIENGPPGPARPGTVTEVRRGEGVVVATGEGALLVTEVQPEGRRRMTADDYVRGARLEVGERLI</sequence>
<dbReference type="Gene3D" id="3.10.25.10">
    <property type="entry name" value="Formyl transferase, C-terminal domain"/>
    <property type="match status" value="1"/>
</dbReference>
<dbReference type="InterPro" id="IPR036477">
    <property type="entry name" value="Formyl_transf_N_sf"/>
</dbReference>
<dbReference type="SUPFAM" id="SSF50486">
    <property type="entry name" value="FMT C-terminal domain-like"/>
    <property type="match status" value="1"/>
</dbReference>
<evidence type="ECO:0000256" key="5">
    <source>
        <dbReference type="ARBA" id="ARBA00022679"/>
    </source>
</evidence>
<dbReference type="FunFam" id="3.40.50.12230:FF:000001">
    <property type="entry name" value="Methionyl-tRNA formyltransferase"/>
    <property type="match status" value="1"/>
</dbReference>
<evidence type="ECO:0000256" key="2">
    <source>
        <dbReference type="ARBA" id="ARBA00010699"/>
    </source>
</evidence>